<protein>
    <submittedName>
        <fullName evidence="1">Uncharacterized protein</fullName>
    </submittedName>
</protein>
<proteinExistence type="predicted"/>
<reference evidence="1 2" key="1">
    <citation type="journal article" date="2020" name="Int. J. Syst. Evol. Microbiol.">
        <title>Reclassification of Streptomyces castelarensis and Streptomyces sporoclivatus as later heterotypic synonyms of Streptomyces antimycoticus.</title>
        <authorList>
            <person name="Komaki H."/>
            <person name="Tamura T."/>
        </authorList>
    </citation>
    <scope>NUCLEOTIDE SEQUENCE [LARGE SCALE GENOMIC DNA]</scope>
    <source>
        <strain evidence="1 2">NBRC 100767</strain>
    </source>
</reference>
<evidence type="ECO:0000313" key="1">
    <source>
        <dbReference type="EMBL" id="BBJ46046.1"/>
    </source>
</evidence>
<gene>
    <name evidence="1" type="ORF">SSPO_087640</name>
</gene>
<evidence type="ECO:0000313" key="2">
    <source>
        <dbReference type="Proteomes" id="UP000463951"/>
    </source>
</evidence>
<sequence length="139" mass="15049">MPRCAGVPRETGRLVPLRRIVAREGPARVQVVLHPVTGYGREPMREMRRGASGEWRARLGGLALRWAGAEDARPAGDGGDGCRFTLELDLAEGQRRDLVLEWGAGPLRTPTVDPGRAWAATERAWASAAPGARRHRGGP</sequence>
<name>A0A499VCW2_9ACTN</name>
<dbReference type="Proteomes" id="UP000463951">
    <property type="component" value="Chromosome"/>
</dbReference>
<dbReference type="EMBL" id="AP019620">
    <property type="protein sequence ID" value="BBJ46046.1"/>
    <property type="molecule type" value="Genomic_DNA"/>
</dbReference>
<organism evidence="1 2">
    <name type="scientific">Streptomyces antimycoticus</name>
    <dbReference type="NCBI Taxonomy" id="68175"/>
    <lineage>
        <taxon>Bacteria</taxon>
        <taxon>Bacillati</taxon>
        <taxon>Actinomycetota</taxon>
        <taxon>Actinomycetes</taxon>
        <taxon>Kitasatosporales</taxon>
        <taxon>Streptomycetaceae</taxon>
        <taxon>Streptomyces</taxon>
        <taxon>Streptomyces violaceusniger group</taxon>
    </lineage>
</organism>
<dbReference type="AlphaFoldDB" id="A0A499VCW2"/>
<accession>A0A499VCW2</accession>